<dbReference type="Pfam" id="PF10145">
    <property type="entry name" value="PhageMin_Tail"/>
    <property type="match status" value="1"/>
</dbReference>
<feature type="transmembrane region" description="Helical" evidence="2">
    <location>
        <begin position="675"/>
        <end position="696"/>
    </location>
</feature>
<feature type="transmembrane region" description="Helical" evidence="2">
    <location>
        <begin position="652"/>
        <end position="669"/>
    </location>
</feature>
<dbReference type="AlphaFoldDB" id="A0A810CU42"/>
<evidence type="ECO:0000313" key="5">
    <source>
        <dbReference type="EMBL" id="BCE48469.1"/>
    </source>
</evidence>
<dbReference type="InterPro" id="IPR010090">
    <property type="entry name" value="Phage_tape_meas"/>
</dbReference>
<dbReference type="EMBL" id="AP023091">
    <property type="protein sequence ID" value="BCE22204.1"/>
    <property type="molecule type" value="Genomic_DNA"/>
</dbReference>
<reference evidence="4" key="1">
    <citation type="submission" date="2020-05" db="EMBL/GenBank/DDBJ databases">
        <title>Complete genome sequence of Bradyrhizobium diazoefficiens XF1 isolated from soybean nodule.</title>
        <authorList>
            <person name="Noda R."/>
            <person name="Kakizaki K."/>
            <person name="Minamisawa K."/>
        </authorList>
    </citation>
    <scope>NUCLEOTIDE SEQUENCE</scope>
    <source>
        <strain evidence="4">XF1</strain>
    </source>
</reference>
<evidence type="ECO:0000256" key="1">
    <source>
        <dbReference type="SAM" id="MobiDB-lite"/>
    </source>
</evidence>
<evidence type="ECO:0000256" key="2">
    <source>
        <dbReference type="SAM" id="Phobius"/>
    </source>
</evidence>
<keyword evidence="2" id="KW-0812">Transmembrane</keyword>
<evidence type="ECO:0000313" key="6">
    <source>
        <dbReference type="EMBL" id="BCE91985.1"/>
    </source>
</evidence>
<reference evidence="6" key="2">
    <citation type="submission" date="2020-05" db="EMBL/GenBank/DDBJ databases">
        <title>Complete genome sequence of Bradyrhizobium diazoefficiens XF10 isolated from soybean nodule.</title>
        <authorList>
            <person name="Noda R."/>
            <person name="Kakizaki K."/>
            <person name="Minamisawa K."/>
        </authorList>
    </citation>
    <scope>NUCLEOTIDE SEQUENCE</scope>
    <source>
        <strain evidence="6">XF10</strain>
    </source>
</reference>
<keyword evidence="2" id="KW-1133">Transmembrane helix</keyword>
<dbReference type="EMBL" id="AP023099">
    <property type="protein sequence ID" value="BCE91985.1"/>
    <property type="molecule type" value="Genomic_DNA"/>
</dbReference>
<feature type="region of interest" description="Disordered" evidence="1">
    <location>
        <begin position="982"/>
        <end position="1015"/>
    </location>
</feature>
<dbReference type="NCBIfam" id="TIGR01760">
    <property type="entry name" value="tape_meas_TP901"/>
    <property type="match status" value="1"/>
</dbReference>
<reference evidence="5" key="3">
    <citation type="submission" date="2020-05" db="EMBL/GenBank/DDBJ databases">
        <title>Complete genome sequence of Bradyrhizobium diazoefficiens XF4 isolated from soybean nodule.</title>
        <authorList>
            <person name="Noda R."/>
            <person name="Kakizaki K."/>
            <person name="Minamisawa K."/>
        </authorList>
    </citation>
    <scope>NUCLEOTIDE SEQUENCE</scope>
    <source>
        <strain evidence="5">XF4</strain>
    </source>
</reference>
<name>A0A810CU42_9BRAD</name>
<dbReference type="EMBL" id="AP023094">
    <property type="protein sequence ID" value="BCE48469.1"/>
    <property type="molecule type" value="Genomic_DNA"/>
</dbReference>
<evidence type="ECO:0000259" key="3">
    <source>
        <dbReference type="Pfam" id="PF10145"/>
    </source>
</evidence>
<sequence>MADEHMKMIAELEFRSSGSATIAALQAKIKALKEQINKSFAKNAITTPIVSPQLMKDLQGTGKAINGLTKKYIDMAKEARELGQMNARVYKGMQRDIQAHARAWKKASGDQKDDLAKSLKEKIKYHQAYRSVYNKENQRVLGMTAALNRAETDLHLAKWRNRERIDRQQRAAALRSRAAFAASMRTVAGSVRSGGFQAGLIGGALAYGTGRAVSSSIRSATDMDRAEANARINMDEKQIPGGFAGLRERILPKSVQLGQDPARYMQTVVEAAKAGVPENMSEQTGEMVTMLAKTFGVEVDQAMDGMGYAIAQEFGAGRLKDMSGVRRLGNIAAFLSAKTAARPDQMFSFLRTGMGSGALLGMNQQSTLAFGASAIQAGAQGQQAARFLGSLGETLAELTMEANAITKKHHRSEKDRLFMSLPGQLGYGSYGEIEQKLKKDPNKGIFDLISSFQKIKAPLDRQKAMSAMFGADFGRFLANMIASPEMLKRTKELAEQAANQTEGNDFISEAWGEYSKSLEFLMGRIGATWKVIKTELGTTFKPFVEQLSLYISDWYNAVKTGGMKDKLTAVLNGLTEGFLGRPGTFRDLLEQMFGKPGEGGLGKTETYFKFARGLATGLREVGEMISNVMSKLAAYFGANGDAEAMGRFTAKIIALVGALVILGPVISVLSSFVTLVGALAAIFGSPALAAGVATALQNSGVKKSRIREKGESYEHWQNRIAEDKAARVQKQSGSGFNPADVHPMNYLGEKLDKFGGKIERASLMSTDFSAMRRGGGLGYAYEGAGSSLAGSGGGSGMRLLSGVGTPDALIKNVTPGGSLPNFGVGTGGIIGRGGRVSSGVGSAPDVGTSVPAGGPADMSVGQGLGGSAFLQARRARFEQELKDDPTLRMHLAAMQATEGASRGGTIESLMNRADMQGKTMRQMLGYSADGRINPRSFYGPIRRGELGPTIARLKRNPTEFAKYDALTNRALAGSHIIGGYTDQGLPTDPNGSARTGIPGLRLRDPRTGKKDGNEFTDWVGPGSAYGKGRQGAINYRRFIEQNINAVPSPADAIKNVPAAPQTGVPMRGDFGGSGRGSVAIHINGNSHDPEALATLVQRRVDEQMNWRTHDTDSEYT</sequence>
<feature type="compositionally biased region" description="Basic and acidic residues" evidence="1">
    <location>
        <begin position="1001"/>
        <end position="1013"/>
    </location>
</feature>
<organism evidence="6">
    <name type="scientific">Bradyrhizobium diazoefficiens</name>
    <dbReference type="NCBI Taxonomy" id="1355477"/>
    <lineage>
        <taxon>Bacteria</taxon>
        <taxon>Pseudomonadati</taxon>
        <taxon>Pseudomonadota</taxon>
        <taxon>Alphaproteobacteria</taxon>
        <taxon>Hyphomicrobiales</taxon>
        <taxon>Nitrobacteraceae</taxon>
        <taxon>Bradyrhizobium</taxon>
    </lineage>
</organism>
<gene>
    <name evidence="6" type="ORF">XF10B_47830</name>
    <name evidence="4" type="ORF">XF1B_48850</name>
    <name evidence="5" type="ORF">XF4B_48180</name>
</gene>
<evidence type="ECO:0000313" key="4">
    <source>
        <dbReference type="EMBL" id="BCE22204.1"/>
    </source>
</evidence>
<feature type="domain" description="Phage tail tape measure protein" evidence="3">
    <location>
        <begin position="258"/>
        <end position="470"/>
    </location>
</feature>
<proteinExistence type="predicted"/>
<keyword evidence="2" id="KW-0472">Membrane</keyword>
<protein>
    <recommendedName>
        <fullName evidence="3">Phage tail tape measure protein domain-containing protein</fullName>
    </recommendedName>
</protein>
<accession>A0A810CU42</accession>